<dbReference type="InterPro" id="IPR036165">
    <property type="entry name" value="YefM-like_sf"/>
</dbReference>
<evidence type="ECO:0000313" key="3">
    <source>
        <dbReference type="Proteomes" id="UP000198891"/>
    </source>
</evidence>
<dbReference type="Proteomes" id="UP000198891">
    <property type="component" value="Unassembled WGS sequence"/>
</dbReference>
<evidence type="ECO:0000256" key="1">
    <source>
        <dbReference type="ARBA" id="ARBA00009981"/>
    </source>
</evidence>
<proteinExistence type="inferred from homology"/>
<sequence length="98" mass="10502">MSISDVMPVVMPSGELREKLPAVLKRFRAEHASATPVIFGSHRKPEAVVIPFELYAQLLPAIEDLEIAATVRERAAAGPAVPLSGIAEQVGLNPADFE</sequence>
<accession>A0A1H3K6H3</accession>
<dbReference type="OrthoDB" id="9803128at2"/>
<dbReference type="RefSeq" id="WP_092548140.1">
    <property type="nucleotide sequence ID" value="NZ_FNPZ01000001.1"/>
</dbReference>
<organism evidence="2 3">
    <name type="scientific">Herbiconiux ginsengi</name>
    <dbReference type="NCBI Taxonomy" id="381665"/>
    <lineage>
        <taxon>Bacteria</taxon>
        <taxon>Bacillati</taxon>
        <taxon>Actinomycetota</taxon>
        <taxon>Actinomycetes</taxon>
        <taxon>Micrococcales</taxon>
        <taxon>Microbacteriaceae</taxon>
        <taxon>Herbiconiux</taxon>
    </lineage>
</organism>
<keyword evidence="3" id="KW-1185">Reference proteome</keyword>
<dbReference type="AlphaFoldDB" id="A0A1H3K6H3"/>
<gene>
    <name evidence="2" type="ORF">SAMN05216554_0444</name>
</gene>
<name>A0A1H3K6H3_9MICO</name>
<dbReference type="EMBL" id="FNPZ01000001">
    <property type="protein sequence ID" value="SDY47776.1"/>
    <property type="molecule type" value="Genomic_DNA"/>
</dbReference>
<reference evidence="2 3" key="1">
    <citation type="submission" date="2016-10" db="EMBL/GenBank/DDBJ databases">
        <authorList>
            <person name="de Groot N.N."/>
        </authorList>
    </citation>
    <scope>NUCLEOTIDE SEQUENCE [LARGE SCALE GENOMIC DNA]</scope>
    <source>
        <strain evidence="2 3">CGMCC 4.3491</strain>
    </source>
</reference>
<evidence type="ECO:0000313" key="2">
    <source>
        <dbReference type="EMBL" id="SDY47776.1"/>
    </source>
</evidence>
<protein>
    <submittedName>
        <fullName evidence="2">Antitoxin Phd_YefM, type II toxin-antitoxin system</fullName>
    </submittedName>
</protein>
<comment type="similarity">
    <text evidence="1">Belongs to the phD/YefM antitoxin family.</text>
</comment>
<dbReference type="SUPFAM" id="SSF143120">
    <property type="entry name" value="YefM-like"/>
    <property type="match status" value="1"/>
</dbReference>